<name>A0ABZ2N233_9BACI</name>
<reference evidence="2 3" key="1">
    <citation type="submission" date="2024-02" db="EMBL/GenBank/DDBJ databases">
        <title>Seven novel Bacillus-like species.</title>
        <authorList>
            <person name="Liu G."/>
        </authorList>
    </citation>
    <scope>NUCLEOTIDE SEQUENCE [LARGE SCALE GENOMIC DNA]</scope>
    <source>
        <strain evidence="2 3">FJAT-52991</strain>
    </source>
</reference>
<evidence type="ECO:0000313" key="2">
    <source>
        <dbReference type="EMBL" id="WXB91656.1"/>
    </source>
</evidence>
<keyword evidence="1" id="KW-0472">Membrane</keyword>
<organism evidence="2 3">
    <name type="scientific">Bacillus kandeliae</name>
    <dbReference type="NCBI Taxonomy" id="3129297"/>
    <lineage>
        <taxon>Bacteria</taxon>
        <taxon>Bacillati</taxon>
        <taxon>Bacillota</taxon>
        <taxon>Bacilli</taxon>
        <taxon>Bacillales</taxon>
        <taxon>Bacillaceae</taxon>
        <taxon>Bacillus</taxon>
    </lineage>
</organism>
<keyword evidence="3" id="KW-1185">Reference proteome</keyword>
<keyword evidence="1" id="KW-0812">Transmembrane</keyword>
<dbReference type="EMBL" id="CP147404">
    <property type="protein sequence ID" value="WXB91656.1"/>
    <property type="molecule type" value="Genomic_DNA"/>
</dbReference>
<gene>
    <name evidence="2" type="ORF">WDJ61_10250</name>
</gene>
<feature type="transmembrane region" description="Helical" evidence="1">
    <location>
        <begin position="6"/>
        <end position="22"/>
    </location>
</feature>
<protein>
    <recommendedName>
        <fullName evidence="4">PepSY domain-containing protein</fullName>
    </recommendedName>
</protein>
<sequence>MNRKVIVYLIVIGMGVYSFLTIDDRMVHADKELKKDQTFHVKSFDTLPDKKITLLEAYKLGLQQAKEYDINPELLFLNSVEDGRADGEDGKRRRWVGVYSLPSRDRHMVIVIEKGHLKNYTITSSSDEYTIKDSEIKTDSSQIVKKAIEKFNLQPGPKNDPFSSGYHFRIVRDAKNIFVSVSGERNDKIVDIYYQAKTGKYLGRVESGRKAS</sequence>
<accession>A0ABZ2N233</accession>
<proteinExistence type="predicted"/>
<dbReference type="Proteomes" id="UP001387364">
    <property type="component" value="Chromosome"/>
</dbReference>
<evidence type="ECO:0000256" key="1">
    <source>
        <dbReference type="SAM" id="Phobius"/>
    </source>
</evidence>
<evidence type="ECO:0008006" key="4">
    <source>
        <dbReference type="Google" id="ProtNLM"/>
    </source>
</evidence>
<keyword evidence="1" id="KW-1133">Transmembrane helix</keyword>
<evidence type="ECO:0000313" key="3">
    <source>
        <dbReference type="Proteomes" id="UP001387364"/>
    </source>
</evidence>
<dbReference type="RefSeq" id="WP_338749356.1">
    <property type="nucleotide sequence ID" value="NZ_CP147404.1"/>
</dbReference>